<name>Q9EMQ4_AMEPV</name>
<dbReference type="KEGG" id="vg:1494735"/>
<organism evidence="1 2">
    <name type="scientific">Amsacta moorei entomopoxvirus</name>
    <name type="common">AmEPV</name>
    <dbReference type="NCBI Taxonomy" id="28321"/>
    <lineage>
        <taxon>Viruses</taxon>
        <taxon>Varidnaviria</taxon>
        <taxon>Bamfordvirae</taxon>
        <taxon>Nucleocytoviricota</taxon>
        <taxon>Pokkesviricetes</taxon>
        <taxon>Chitovirales</taxon>
        <taxon>Poxviridae</taxon>
        <taxon>Entomopoxvirinae</taxon>
        <taxon>Betaentomopoxvirus</taxon>
    </lineage>
</organism>
<dbReference type="OrthoDB" id="16006at10239"/>
<sequence length="181" mass="21493">MKSNLINLIDILKTKTYVINQYENKENYIYFDGDSYKYVKDTIDEKTDNIILTTEIKNTKIIYYIYKNIKNNFNINESDVYPEPIIMLDNILSQYKKIINVFNNELLCIHYPTMVKQDNKTISHVSDNVGIENLKPSADSSLIEYKILYHPVYMKELKIISYKRSDMNILTSDDYRRCKPI</sequence>
<dbReference type="GeneID" id="1494735"/>
<proteinExistence type="predicted"/>
<organismHost>
    <name type="scientific">Amsacta</name>
    <dbReference type="NCBI Taxonomy" id="340055"/>
</organismHost>
<gene>
    <name evidence="1" type="primary">AMV145</name>
</gene>
<evidence type="ECO:0000313" key="2">
    <source>
        <dbReference type="Proteomes" id="UP000000872"/>
    </source>
</evidence>
<accession>Q9EMQ4</accession>
<keyword evidence="2" id="KW-1185">Reference proteome</keyword>
<dbReference type="Proteomes" id="UP000000872">
    <property type="component" value="Segment"/>
</dbReference>
<reference evidence="1 2" key="1">
    <citation type="journal article" date="2000" name="Virology">
        <title>Complete genomic sequence of the Amsacta moorei entomopoxvirus: analysis and comparison with other poxviruses.</title>
        <authorList>
            <person name="Bawden A.L."/>
            <person name="Glassberg K.J."/>
            <person name="Diggans J."/>
            <person name="Shaw R."/>
            <person name="Farmerie W."/>
            <person name="Moyer R.W."/>
        </authorList>
    </citation>
    <scope>NUCLEOTIDE SEQUENCE [LARGE SCALE GENOMIC DNA]</scope>
</reference>
<dbReference type="RefSeq" id="NP_064927.1">
    <property type="nucleotide sequence ID" value="NC_002520.1"/>
</dbReference>
<evidence type="ECO:0000313" key="1">
    <source>
        <dbReference type="EMBL" id="AAG02851.1"/>
    </source>
</evidence>
<protein>
    <submittedName>
        <fullName evidence="1">AMV145</fullName>
    </submittedName>
</protein>
<dbReference type="EMBL" id="AF250284">
    <property type="protein sequence ID" value="AAG02851.1"/>
    <property type="molecule type" value="Genomic_DNA"/>
</dbReference>